<gene>
    <name evidence="2" type="ORF">CNMCM6106_004681</name>
</gene>
<sequence length="298" mass="34401">MYWDDTVRPTGHREHARTRISRTSSSTATSRLYWVQPGTQFIGDQAFDSFAYSHPDNQFNRYITSWKNAGVAPKTLALGVALAFTVVTRGLRIALALTLLMSMVRSWLRSSRLAEREVCLAEWPELYAGHELDWLALYIGHIDIPRCERKWKISPRRSYQDVESVATKLEGTKLIHTYFGNEKTVVLSGFRADKGAHFGYPRGVICEAPETWRFRHHFLTDDQYIRYWPGVEETGAAFLYQARLAQLTRDSDDQLVRLRAVVQYLRIWRRMRGLDCAVERQLSGLYRNIIPLPVASSL</sequence>
<proteinExistence type="predicted"/>
<feature type="region of interest" description="Disordered" evidence="1">
    <location>
        <begin position="1"/>
        <end position="23"/>
    </location>
</feature>
<dbReference type="AlphaFoldDB" id="A0A8H6PIX0"/>
<name>A0A8H6PIX0_9EURO</name>
<dbReference type="Proteomes" id="UP000662466">
    <property type="component" value="Unassembled WGS sequence"/>
</dbReference>
<dbReference type="EMBL" id="JACBAF010002319">
    <property type="protein sequence ID" value="KAF7155535.1"/>
    <property type="molecule type" value="Genomic_DNA"/>
</dbReference>
<feature type="compositionally biased region" description="Basic and acidic residues" evidence="1">
    <location>
        <begin position="1"/>
        <end position="13"/>
    </location>
</feature>
<accession>A0A8H6PIX0</accession>
<comment type="caution">
    <text evidence="2">The sequence shown here is derived from an EMBL/GenBank/DDBJ whole genome shotgun (WGS) entry which is preliminary data.</text>
</comment>
<evidence type="ECO:0000313" key="2">
    <source>
        <dbReference type="EMBL" id="KAF7155535.1"/>
    </source>
</evidence>
<evidence type="ECO:0000313" key="3">
    <source>
        <dbReference type="Proteomes" id="UP000662466"/>
    </source>
</evidence>
<evidence type="ECO:0000256" key="1">
    <source>
        <dbReference type="SAM" id="MobiDB-lite"/>
    </source>
</evidence>
<organism evidence="2 3">
    <name type="scientific">Aspergillus hiratsukae</name>
    <dbReference type="NCBI Taxonomy" id="1194566"/>
    <lineage>
        <taxon>Eukaryota</taxon>
        <taxon>Fungi</taxon>
        <taxon>Dikarya</taxon>
        <taxon>Ascomycota</taxon>
        <taxon>Pezizomycotina</taxon>
        <taxon>Eurotiomycetes</taxon>
        <taxon>Eurotiomycetidae</taxon>
        <taxon>Eurotiales</taxon>
        <taxon>Aspergillaceae</taxon>
        <taxon>Aspergillus</taxon>
        <taxon>Aspergillus subgen. Fumigati</taxon>
    </lineage>
</organism>
<reference evidence="2" key="1">
    <citation type="submission" date="2020-06" db="EMBL/GenBank/DDBJ databases">
        <title>Draft genome sequences of strains closely related to Aspergillus parafelis and Aspergillus hiratsukae.</title>
        <authorList>
            <person name="Dos Santos R.A.C."/>
            <person name="Rivero-Menendez O."/>
            <person name="Steenwyk J.L."/>
            <person name="Mead M.E."/>
            <person name="Goldman G.H."/>
            <person name="Alastruey-Izquierdo A."/>
            <person name="Rokas A."/>
        </authorList>
    </citation>
    <scope>NUCLEOTIDE SEQUENCE</scope>
    <source>
        <strain evidence="2">CNM-CM6106</strain>
    </source>
</reference>
<protein>
    <submittedName>
        <fullName evidence="2">Uncharacterized protein</fullName>
    </submittedName>
</protein>